<sequence>MTAPAPAPRVEAGPGLTADPGRTAHLVDMLHPLAERTGATVSVNAGWDLAWETAQWAAAARAHRPHLSVRLLGAEAFVGPLWVPGTPAGCAGCAEARLRIAADHPLVEEFEVPCRLPGDESPFLPELLEAAVRSLLDTLPAPGELRAVGGPRSGRHRVRRSLACPVCGGPPAVPVDVACPPPRWQPASRPAEPRNPARSLRGRTLLDRSSLRERVVDPRFGPVLGVIRDTNAPFAMSSAVHPDAKAWGYGRAPHFDRSEPLAVLEVYERLAGFPHHGAVLTDTPYEALRDRALDPDSLGQYTPQQLAHPMSRVLPGDATTPRDWVWGHRLRDGEPLLVPAEVGFYQYEYTERLARHRARRAPADRRRRHFQPESSSGCALGASLEEATLHSLFELAERDAFLLAFHRARPLPAVDPRPLDDPVSRMLLDSIEARGYDAHLLVITQDIGIPAIWALAVHREGGFPATWSAAGSGIDPADAVRGALWELAQLVREPVDWERADAERLLADPYQVDVLKDHYVLYSLPQTLPRITSVLGGPAVGLDEAFPGAAERFRAEAGGDVLGALRWTERLFAAAGLDTVVVVDQTTREHADLGLAVAKAVVPGIVPMCFGHAQQRLTGLPRLERALAEEGRSGATAPYDPHPFP</sequence>
<accession>A0ABV3M2Q3</accession>
<dbReference type="Proteomes" id="UP001553843">
    <property type="component" value="Unassembled WGS sequence"/>
</dbReference>
<feature type="domain" description="YcaO" evidence="2">
    <location>
        <begin position="250"/>
        <end position="645"/>
    </location>
</feature>
<dbReference type="PANTHER" id="PTHR37809:SF1">
    <property type="entry name" value="RIBOSOMAL PROTEIN S12 METHYLTHIOTRANSFERASE ACCESSORY FACTOR YCAO"/>
    <property type="match status" value="1"/>
</dbReference>
<dbReference type="InterPro" id="IPR022291">
    <property type="entry name" value="Bacteriocin_synth_cyclodeHase"/>
</dbReference>
<feature type="region of interest" description="Disordered" evidence="1">
    <location>
        <begin position="1"/>
        <end position="20"/>
    </location>
</feature>
<evidence type="ECO:0000313" key="3">
    <source>
        <dbReference type="EMBL" id="MEW2365994.1"/>
    </source>
</evidence>
<reference evidence="3 4" key="1">
    <citation type="submission" date="2024-06" db="EMBL/GenBank/DDBJ databases">
        <title>The Natural Products Discovery Center: Release of the First 8490 Sequenced Strains for Exploring Actinobacteria Biosynthetic Diversity.</title>
        <authorList>
            <person name="Kalkreuter E."/>
            <person name="Kautsar S.A."/>
            <person name="Yang D."/>
            <person name="Bader C.D."/>
            <person name="Teijaro C.N."/>
            <person name="Fluegel L."/>
            <person name="Davis C.M."/>
            <person name="Simpson J.R."/>
            <person name="Lauterbach L."/>
            <person name="Steele A.D."/>
            <person name="Gui C."/>
            <person name="Meng S."/>
            <person name="Li G."/>
            <person name="Viehrig K."/>
            <person name="Ye F."/>
            <person name="Su P."/>
            <person name="Kiefer A.F."/>
            <person name="Nichols A."/>
            <person name="Cepeda A.J."/>
            <person name="Yan W."/>
            <person name="Fan B."/>
            <person name="Jiang Y."/>
            <person name="Adhikari A."/>
            <person name="Zheng C.-J."/>
            <person name="Schuster L."/>
            <person name="Cowan T.M."/>
            <person name="Smanski M.J."/>
            <person name="Chevrette M.G."/>
            <person name="De Carvalho L.P.S."/>
            <person name="Shen B."/>
        </authorList>
    </citation>
    <scope>NUCLEOTIDE SEQUENCE [LARGE SCALE GENOMIC DNA]</scope>
    <source>
        <strain evidence="3 4">NPDC047833</strain>
    </source>
</reference>
<dbReference type="PANTHER" id="PTHR37809">
    <property type="entry name" value="RIBOSOMAL PROTEIN S12 METHYLTHIOTRANSFERASE ACCESSORY FACTOR YCAO"/>
    <property type="match status" value="1"/>
</dbReference>
<proteinExistence type="predicted"/>
<dbReference type="Pfam" id="PF02624">
    <property type="entry name" value="YcaO"/>
    <property type="match status" value="1"/>
</dbReference>
<dbReference type="EMBL" id="JBEYRS010000014">
    <property type="protein sequence ID" value="MEW2365994.1"/>
    <property type="molecule type" value="Genomic_DNA"/>
</dbReference>
<dbReference type="Gene3D" id="3.30.1330.230">
    <property type="match status" value="1"/>
</dbReference>
<gene>
    <name evidence="3" type="ORF">AB0887_29120</name>
</gene>
<dbReference type="NCBIfam" id="TIGR03882">
    <property type="entry name" value="cyclo_dehyd_2"/>
    <property type="match status" value="1"/>
</dbReference>
<dbReference type="NCBIfam" id="TIGR03604">
    <property type="entry name" value="TOMM_cyclo_SagD"/>
    <property type="match status" value="1"/>
</dbReference>
<protein>
    <submittedName>
        <fullName evidence="3">TOMM leader peptide-binding protein</fullName>
    </submittedName>
</protein>
<dbReference type="RefSeq" id="WP_359782788.1">
    <property type="nucleotide sequence ID" value="NZ_JBEYRR010000012.1"/>
</dbReference>
<comment type="caution">
    <text evidence="3">The sequence shown here is derived from an EMBL/GenBank/DDBJ whole genome shotgun (WGS) entry which is preliminary data.</text>
</comment>
<keyword evidence="4" id="KW-1185">Reference proteome</keyword>
<dbReference type="InterPro" id="IPR003776">
    <property type="entry name" value="YcaO-like_dom"/>
</dbReference>
<dbReference type="Gene3D" id="3.30.40.250">
    <property type="match status" value="1"/>
</dbReference>
<evidence type="ECO:0000313" key="4">
    <source>
        <dbReference type="Proteomes" id="UP001553843"/>
    </source>
</evidence>
<organism evidence="3 4">
    <name type="scientific">Streptomyces huasconensis</name>
    <dbReference type="NCBI Taxonomy" id="1854574"/>
    <lineage>
        <taxon>Bacteria</taxon>
        <taxon>Bacillati</taxon>
        <taxon>Actinomycetota</taxon>
        <taxon>Actinomycetes</taxon>
        <taxon>Kitasatosporales</taxon>
        <taxon>Streptomycetaceae</taxon>
        <taxon>Streptomyces</taxon>
    </lineage>
</organism>
<dbReference type="InterPro" id="IPR027624">
    <property type="entry name" value="TOMM_cyclo_SagD"/>
</dbReference>
<name>A0ABV3M2Q3_9ACTN</name>
<dbReference type="PROSITE" id="PS51664">
    <property type="entry name" value="YCAO"/>
    <property type="match status" value="1"/>
</dbReference>
<dbReference type="Gene3D" id="3.40.50.720">
    <property type="entry name" value="NAD(P)-binding Rossmann-like Domain"/>
    <property type="match status" value="1"/>
</dbReference>
<evidence type="ECO:0000256" key="1">
    <source>
        <dbReference type="SAM" id="MobiDB-lite"/>
    </source>
</evidence>
<evidence type="ECO:0000259" key="2">
    <source>
        <dbReference type="PROSITE" id="PS51664"/>
    </source>
</evidence>